<reference evidence="1 2" key="1">
    <citation type="journal article" date="2018" name="Evol. Lett.">
        <title>Horizontal gene cluster transfer increased hallucinogenic mushroom diversity.</title>
        <authorList>
            <person name="Reynolds H.T."/>
            <person name="Vijayakumar V."/>
            <person name="Gluck-Thaler E."/>
            <person name="Korotkin H.B."/>
            <person name="Matheny P.B."/>
            <person name="Slot J.C."/>
        </authorList>
    </citation>
    <scope>NUCLEOTIDE SEQUENCE [LARGE SCALE GENOMIC DNA]</scope>
    <source>
        <strain evidence="1 2">SRW20</strain>
    </source>
</reference>
<organism evidence="1 2">
    <name type="scientific">Gymnopilus dilepis</name>
    <dbReference type="NCBI Taxonomy" id="231916"/>
    <lineage>
        <taxon>Eukaryota</taxon>
        <taxon>Fungi</taxon>
        <taxon>Dikarya</taxon>
        <taxon>Basidiomycota</taxon>
        <taxon>Agaricomycotina</taxon>
        <taxon>Agaricomycetes</taxon>
        <taxon>Agaricomycetidae</taxon>
        <taxon>Agaricales</taxon>
        <taxon>Agaricineae</taxon>
        <taxon>Hymenogastraceae</taxon>
        <taxon>Gymnopilus</taxon>
    </lineage>
</organism>
<dbReference type="Proteomes" id="UP000284706">
    <property type="component" value="Unassembled WGS sequence"/>
</dbReference>
<keyword evidence="2" id="KW-1185">Reference proteome</keyword>
<proteinExistence type="predicted"/>
<name>A0A409WJM6_9AGAR</name>
<protein>
    <submittedName>
        <fullName evidence="1">Uncharacterized protein</fullName>
    </submittedName>
</protein>
<dbReference type="InParanoid" id="A0A409WJM6"/>
<evidence type="ECO:0000313" key="1">
    <source>
        <dbReference type="EMBL" id="PPQ78671.1"/>
    </source>
</evidence>
<sequence length="104" mass="11413">MLQCPHIVLAPYSPESSWRTALDSTPKSPIWQRLLSSLLLTAFPVRDDNGGALRPVQLQVLILPSALLRHPKHGDSSIVVPIAATKHGTPVDRLDRWSSNFQAG</sequence>
<accession>A0A409WJM6</accession>
<evidence type="ECO:0000313" key="2">
    <source>
        <dbReference type="Proteomes" id="UP000284706"/>
    </source>
</evidence>
<comment type="caution">
    <text evidence="1">The sequence shown here is derived from an EMBL/GenBank/DDBJ whole genome shotgun (WGS) entry which is preliminary data.</text>
</comment>
<dbReference type="AlphaFoldDB" id="A0A409WJM6"/>
<gene>
    <name evidence="1" type="ORF">CVT26_005506</name>
</gene>
<dbReference type="EMBL" id="NHYE01005041">
    <property type="protein sequence ID" value="PPQ78671.1"/>
    <property type="molecule type" value="Genomic_DNA"/>
</dbReference>